<evidence type="ECO:0000313" key="4">
    <source>
        <dbReference type="EMBL" id="SCY11693.1"/>
    </source>
</evidence>
<dbReference type="AlphaFoldDB" id="A0A1G5DAB8"/>
<gene>
    <name evidence="4" type="ORF">SAMN02910451_01421</name>
</gene>
<dbReference type="EMBL" id="FMUR01000008">
    <property type="protein sequence ID" value="SCY11693.1"/>
    <property type="molecule type" value="Genomic_DNA"/>
</dbReference>
<evidence type="ECO:0000256" key="1">
    <source>
        <dbReference type="ARBA" id="ARBA00022679"/>
    </source>
</evidence>
<dbReference type="InterPro" id="IPR016181">
    <property type="entry name" value="Acyl_CoA_acyltransferase"/>
</dbReference>
<dbReference type="SUPFAM" id="SSF55729">
    <property type="entry name" value="Acyl-CoA N-acyltransferases (Nat)"/>
    <property type="match status" value="1"/>
</dbReference>
<sequence>MTIEKNYRDNESLRNSFNELAGKVFGGLNFEDWYRNGFWKDNYIPYSIVIDGKVVSNVSVNACNMNYDGRIVKLIQIGTVMTDPDYRGRGYARMLMEKIVEDYENKVDGIYLFANDSVVDFYPKFGFRKSREYQFSKAVKIDTEQTAQLVPMAEKSDWDNMVQILNQTEQNAKVYMVSNAGLYMFYLAQFMRENTFYIEDCDSYAIAEIEDDTLILHAVIGSGAIDRVIAAFGKEIKKVILAFTPKDSTGYDKSVVVEEDTHLFVRGKFFDDTNDDEFMFQAITHA</sequence>
<dbReference type="RefSeq" id="WP_074462073.1">
    <property type="nucleotide sequence ID" value="NZ_FMUR01000008.1"/>
</dbReference>
<evidence type="ECO:0000313" key="5">
    <source>
        <dbReference type="Proteomes" id="UP000183047"/>
    </source>
</evidence>
<proteinExistence type="predicted"/>
<feature type="domain" description="N-acetyltransferase" evidence="3">
    <location>
        <begin position="5"/>
        <end position="142"/>
    </location>
</feature>
<reference evidence="5" key="1">
    <citation type="submission" date="2016-10" db="EMBL/GenBank/DDBJ databases">
        <authorList>
            <person name="Varghese N."/>
            <person name="Submissions S."/>
        </authorList>
    </citation>
    <scope>NUCLEOTIDE SEQUENCE [LARGE SCALE GENOMIC DNA]</scope>
    <source>
        <strain evidence="5">XBD2006</strain>
    </source>
</reference>
<dbReference type="OrthoDB" id="9804948at2"/>
<keyword evidence="2" id="KW-0012">Acyltransferase</keyword>
<dbReference type="Proteomes" id="UP000183047">
    <property type="component" value="Unassembled WGS sequence"/>
</dbReference>
<evidence type="ECO:0000259" key="3">
    <source>
        <dbReference type="PROSITE" id="PS51186"/>
    </source>
</evidence>
<keyword evidence="1 4" id="KW-0808">Transferase</keyword>
<dbReference type="Pfam" id="PF13527">
    <property type="entry name" value="Acetyltransf_9"/>
    <property type="match status" value="1"/>
</dbReference>
<protein>
    <submittedName>
        <fullName evidence="4">Acetyltransferase (GNAT) domain-containing protein</fullName>
    </submittedName>
</protein>
<name>A0A1G5DAB8_9FIRM</name>
<dbReference type="Gene3D" id="3.40.630.30">
    <property type="match status" value="1"/>
</dbReference>
<evidence type="ECO:0000256" key="2">
    <source>
        <dbReference type="ARBA" id="ARBA00023315"/>
    </source>
</evidence>
<dbReference type="CDD" id="cd04301">
    <property type="entry name" value="NAT_SF"/>
    <property type="match status" value="1"/>
</dbReference>
<keyword evidence="5" id="KW-1185">Reference proteome</keyword>
<dbReference type="GO" id="GO:0016747">
    <property type="term" value="F:acyltransferase activity, transferring groups other than amino-acyl groups"/>
    <property type="evidence" value="ECO:0007669"/>
    <property type="project" value="InterPro"/>
</dbReference>
<dbReference type="InterPro" id="IPR000182">
    <property type="entry name" value="GNAT_dom"/>
</dbReference>
<accession>A0A1G5DAB8</accession>
<organism evidence="4 5">
    <name type="scientific">Butyrivibrio hungatei</name>
    <dbReference type="NCBI Taxonomy" id="185008"/>
    <lineage>
        <taxon>Bacteria</taxon>
        <taxon>Bacillati</taxon>
        <taxon>Bacillota</taxon>
        <taxon>Clostridia</taxon>
        <taxon>Lachnospirales</taxon>
        <taxon>Lachnospiraceae</taxon>
        <taxon>Butyrivibrio</taxon>
    </lineage>
</organism>
<dbReference type="PANTHER" id="PTHR43420:SF31">
    <property type="entry name" value="ACETYLTRANSFERASE"/>
    <property type="match status" value="1"/>
</dbReference>
<dbReference type="InterPro" id="IPR050680">
    <property type="entry name" value="YpeA/RimI_acetyltransf"/>
</dbReference>
<dbReference type="PANTHER" id="PTHR43420">
    <property type="entry name" value="ACETYLTRANSFERASE"/>
    <property type="match status" value="1"/>
</dbReference>
<dbReference type="PROSITE" id="PS51186">
    <property type="entry name" value="GNAT"/>
    <property type="match status" value="1"/>
</dbReference>